<protein>
    <submittedName>
        <fullName evidence="11">Cyclic peptide export ABC transporter</fullName>
    </submittedName>
</protein>
<keyword evidence="2" id="KW-0813">Transport</keyword>
<dbReference type="Proteomes" id="UP000829476">
    <property type="component" value="Chromosome"/>
</dbReference>
<evidence type="ECO:0000313" key="12">
    <source>
        <dbReference type="Proteomes" id="UP000829476"/>
    </source>
</evidence>
<dbReference type="InterPro" id="IPR003593">
    <property type="entry name" value="AAA+_ATPase"/>
</dbReference>
<dbReference type="PROSITE" id="PS00211">
    <property type="entry name" value="ABC_TRANSPORTER_1"/>
    <property type="match status" value="1"/>
</dbReference>
<sequence length="544" mass="62366">MLKKIKTLTKISNVEIIAYSLLSMILGITSFSFVILLNSMIELLLINGYIERESFYLMTFIGIIALFFTLKRVLSGGIINLSQEIYWNVRKTIINQVLKAPLRKIIENKDQVYSILTRDVGNITSGSLLLIDFVSSIVLVSCCFFYMAYISLSLFLISFTIIFITVGIYLIRNKKSHEKFNNSRNLEKSFIRLFNSILNGTKEINLNPIIGQKLSAKIGNIINNARSHDKGALIGYLNTQVMGQILFYFLITFIVFYSSSLLKVSIESSISYIIVLMYMLGPIGMIMTAVPVMNKTFISLNKLNNLMTELEIVNKNVNVEERVSKQVEFNKLEFENYCFSYGKDQFSIGPINLNINKGEVVFIYGGNGSGKTTLFNTILNIYHPNKGKVKLNDELCNLENLINVKSLFSPVFSDFYLFEEMYGIDNVDTKRAQEYLRIFEIDKNVTILNNKFSTIDLSVGQRKRLALINALLENKPIIVLDEWAADQDPIFRQKFYKKIIPYLLKNGFTILAVTHDDKYYNCADRLYKMEYGHLIEVKEIVTLN</sequence>
<dbReference type="InterPro" id="IPR050095">
    <property type="entry name" value="ECF_ABC_transporter_ATP-bd"/>
</dbReference>
<evidence type="ECO:0000259" key="9">
    <source>
        <dbReference type="PROSITE" id="PS50893"/>
    </source>
</evidence>
<dbReference type="Pfam" id="PF00005">
    <property type="entry name" value="ABC_tran"/>
    <property type="match status" value="1"/>
</dbReference>
<evidence type="ECO:0000256" key="7">
    <source>
        <dbReference type="ARBA" id="ARBA00023136"/>
    </source>
</evidence>
<evidence type="ECO:0000256" key="6">
    <source>
        <dbReference type="ARBA" id="ARBA00022989"/>
    </source>
</evidence>
<dbReference type="InterPro" id="IPR003439">
    <property type="entry name" value="ABC_transporter-like_ATP-bd"/>
</dbReference>
<dbReference type="NCBIfam" id="TIGR01194">
    <property type="entry name" value="cyc_pep_trnsptr"/>
    <property type="match status" value="1"/>
</dbReference>
<reference evidence="11 12" key="1">
    <citation type="journal article" date="2018" name="Int. J. Syst. Evol. Microbiol.">
        <title>Zhouia spongiae sp. nov., isolated from a marine sponge.</title>
        <authorList>
            <person name="Zhuang L."/>
            <person name="Lin B."/>
            <person name="Qin F."/>
            <person name="Luo L."/>
        </authorList>
    </citation>
    <scope>NUCLEOTIDE SEQUENCE [LARGE SCALE GENOMIC DNA]</scope>
    <source>
        <strain evidence="11 12">HN-Y44</strain>
    </source>
</reference>
<dbReference type="PROSITE" id="PS50893">
    <property type="entry name" value="ABC_TRANSPORTER_2"/>
    <property type="match status" value="1"/>
</dbReference>
<keyword evidence="12" id="KW-1185">Reference proteome</keyword>
<feature type="transmembrane region" description="Helical" evidence="8">
    <location>
        <begin position="128"/>
        <end position="148"/>
    </location>
</feature>
<gene>
    <name evidence="11" type="ORF">MQE36_14565</name>
</gene>
<dbReference type="SUPFAM" id="SSF90123">
    <property type="entry name" value="ABC transporter transmembrane region"/>
    <property type="match status" value="1"/>
</dbReference>
<evidence type="ECO:0000256" key="8">
    <source>
        <dbReference type="SAM" id="Phobius"/>
    </source>
</evidence>
<feature type="domain" description="ABC transporter" evidence="9">
    <location>
        <begin position="332"/>
        <end position="543"/>
    </location>
</feature>
<feature type="transmembrane region" description="Helical" evidence="8">
    <location>
        <begin position="270"/>
        <end position="293"/>
    </location>
</feature>
<dbReference type="Gene3D" id="3.40.50.300">
    <property type="entry name" value="P-loop containing nucleotide triphosphate hydrolases"/>
    <property type="match status" value="1"/>
</dbReference>
<evidence type="ECO:0000256" key="5">
    <source>
        <dbReference type="ARBA" id="ARBA00022840"/>
    </source>
</evidence>
<feature type="domain" description="ABC transmembrane type-1" evidence="10">
    <location>
        <begin position="21"/>
        <end position="295"/>
    </location>
</feature>
<dbReference type="InterPro" id="IPR017871">
    <property type="entry name" value="ABC_transporter-like_CS"/>
</dbReference>
<dbReference type="Gene3D" id="1.20.1560.10">
    <property type="entry name" value="ABC transporter type 1, transmembrane domain"/>
    <property type="match status" value="1"/>
</dbReference>
<keyword evidence="3 8" id="KW-0812">Transmembrane</keyword>
<evidence type="ECO:0000313" key="11">
    <source>
        <dbReference type="EMBL" id="UNY98302.1"/>
    </source>
</evidence>
<dbReference type="RefSeq" id="WP_242936709.1">
    <property type="nucleotide sequence ID" value="NZ_CP094326.1"/>
</dbReference>
<dbReference type="InterPro" id="IPR036640">
    <property type="entry name" value="ABC1_TM_sf"/>
</dbReference>
<organism evidence="11 12">
    <name type="scientific">Zhouia spongiae</name>
    <dbReference type="NCBI Taxonomy" id="2202721"/>
    <lineage>
        <taxon>Bacteria</taxon>
        <taxon>Pseudomonadati</taxon>
        <taxon>Bacteroidota</taxon>
        <taxon>Flavobacteriia</taxon>
        <taxon>Flavobacteriales</taxon>
        <taxon>Flavobacteriaceae</taxon>
        <taxon>Zhouia</taxon>
    </lineage>
</organism>
<name>A0ABY3YKF5_9FLAO</name>
<dbReference type="PANTHER" id="PTHR43553">
    <property type="entry name" value="HEAVY METAL TRANSPORTER"/>
    <property type="match status" value="1"/>
</dbReference>
<accession>A0ABY3YKF5</accession>
<keyword evidence="7 8" id="KW-0472">Membrane</keyword>
<keyword evidence="4" id="KW-0547">Nucleotide-binding</keyword>
<keyword evidence="5" id="KW-0067">ATP-binding</keyword>
<evidence type="ECO:0000256" key="2">
    <source>
        <dbReference type="ARBA" id="ARBA00022448"/>
    </source>
</evidence>
<dbReference type="InterPro" id="IPR011527">
    <property type="entry name" value="ABC1_TM_dom"/>
</dbReference>
<dbReference type="PANTHER" id="PTHR43553:SF11">
    <property type="entry name" value="ABC TRANSPORTER ATP-BINDING_PERMEASE PROTEIN YOJI"/>
    <property type="match status" value="1"/>
</dbReference>
<evidence type="ECO:0000256" key="1">
    <source>
        <dbReference type="ARBA" id="ARBA00004651"/>
    </source>
</evidence>
<dbReference type="PROSITE" id="PS50929">
    <property type="entry name" value="ABC_TM1F"/>
    <property type="match status" value="1"/>
</dbReference>
<feature type="transmembrane region" description="Helical" evidence="8">
    <location>
        <begin position="55"/>
        <end position="74"/>
    </location>
</feature>
<feature type="transmembrane region" description="Helical" evidence="8">
    <location>
        <begin position="154"/>
        <end position="171"/>
    </location>
</feature>
<evidence type="ECO:0000256" key="4">
    <source>
        <dbReference type="ARBA" id="ARBA00022741"/>
    </source>
</evidence>
<dbReference type="InterPro" id="IPR005898">
    <property type="entry name" value="Cyc_pep_transpt_SyrD/YojI"/>
</dbReference>
<dbReference type="InterPro" id="IPR027417">
    <property type="entry name" value="P-loop_NTPase"/>
</dbReference>
<keyword evidence="6 8" id="KW-1133">Transmembrane helix</keyword>
<evidence type="ECO:0000259" key="10">
    <source>
        <dbReference type="PROSITE" id="PS50929"/>
    </source>
</evidence>
<evidence type="ECO:0000256" key="3">
    <source>
        <dbReference type="ARBA" id="ARBA00022692"/>
    </source>
</evidence>
<dbReference type="SUPFAM" id="SSF52540">
    <property type="entry name" value="P-loop containing nucleoside triphosphate hydrolases"/>
    <property type="match status" value="1"/>
</dbReference>
<feature type="transmembrane region" description="Helical" evidence="8">
    <location>
        <begin position="16"/>
        <end position="35"/>
    </location>
</feature>
<dbReference type="SMART" id="SM00382">
    <property type="entry name" value="AAA"/>
    <property type="match status" value="1"/>
</dbReference>
<comment type="subcellular location">
    <subcellularLocation>
        <location evidence="1">Cell membrane</location>
        <topology evidence="1">Multi-pass membrane protein</topology>
    </subcellularLocation>
</comment>
<dbReference type="EMBL" id="CP094326">
    <property type="protein sequence ID" value="UNY98302.1"/>
    <property type="molecule type" value="Genomic_DNA"/>
</dbReference>
<proteinExistence type="predicted"/>